<comment type="similarity">
    <text evidence="2">Belongs to the metaxin family.</text>
</comment>
<dbReference type="Pfam" id="PF10568">
    <property type="entry name" value="Tom37"/>
    <property type="match status" value="1"/>
</dbReference>
<accession>A0A8T0E8F0</accession>
<keyword evidence="6" id="KW-0496">Mitochondrion</keyword>
<dbReference type="GO" id="GO:0007005">
    <property type="term" value="P:mitochondrion organization"/>
    <property type="evidence" value="ECO:0007669"/>
    <property type="project" value="TreeGrafter"/>
</dbReference>
<keyword evidence="3" id="KW-0813">Transport</keyword>
<evidence type="ECO:0000256" key="5">
    <source>
        <dbReference type="ARBA" id="ARBA00022927"/>
    </source>
</evidence>
<evidence type="ECO:0000256" key="1">
    <source>
        <dbReference type="ARBA" id="ARBA00004294"/>
    </source>
</evidence>
<name>A0A8T0E8F0_ARGBR</name>
<evidence type="ECO:0000313" key="10">
    <source>
        <dbReference type="EMBL" id="KAF8768099.1"/>
    </source>
</evidence>
<comment type="caution">
    <text evidence="10">The sequence shown here is derived from an EMBL/GenBank/DDBJ whole genome shotgun (WGS) entry which is preliminary data.</text>
</comment>
<dbReference type="Pfam" id="PF17171">
    <property type="entry name" value="GST_C_6"/>
    <property type="match status" value="1"/>
</dbReference>
<evidence type="ECO:0000259" key="9">
    <source>
        <dbReference type="Pfam" id="PF17171"/>
    </source>
</evidence>
<dbReference type="SUPFAM" id="SSF47616">
    <property type="entry name" value="GST C-terminal domain-like"/>
    <property type="match status" value="1"/>
</dbReference>
<comment type="subcellular location">
    <subcellularLocation>
        <location evidence="1">Mitochondrion outer membrane</location>
    </subcellularLocation>
</comment>
<dbReference type="CDD" id="cd03211">
    <property type="entry name" value="GST_C_Metaxin2"/>
    <property type="match status" value="1"/>
</dbReference>
<organism evidence="10 11">
    <name type="scientific">Argiope bruennichi</name>
    <name type="common">Wasp spider</name>
    <name type="synonym">Aranea bruennichi</name>
    <dbReference type="NCBI Taxonomy" id="94029"/>
    <lineage>
        <taxon>Eukaryota</taxon>
        <taxon>Metazoa</taxon>
        <taxon>Ecdysozoa</taxon>
        <taxon>Arthropoda</taxon>
        <taxon>Chelicerata</taxon>
        <taxon>Arachnida</taxon>
        <taxon>Araneae</taxon>
        <taxon>Araneomorphae</taxon>
        <taxon>Entelegynae</taxon>
        <taxon>Araneoidea</taxon>
        <taxon>Araneidae</taxon>
        <taxon>Argiope</taxon>
    </lineage>
</organism>
<reference evidence="10" key="2">
    <citation type="submission" date="2020-06" db="EMBL/GenBank/DDBJ databases">
        <authorList>
            <person name="Sheffer M."/>
        </authorList>
    </citation>
    <scope>NUCLEOTIDE SEQUENCE</scope>
</reference>
<proteinExistence type="inferred from homology"/>
<dbReference type="InterPro" id="IPR050931">
    <property type="entry name" value="Mito_Protein_Transport_Metaxin"/>
</dbReference>
<feature type="domain" description="Mitochondrial outer membrane transport complex Sam37/metaxin N-terminal" evidence="8">
    <location>
        <begin position="48"/>
        <end position="168"/>
    </location>
</feature>
<dbReference type="Proteomes" id="UP000807504">
    <property type="component" value="Unassembled WGS sequence"/>
</dbReference>
<dbReference type="SFLD" id="SFLDS00019">
    <property type="entry name" value="Glutathione_Transferase_(cytos"/>
    <property type="match status" value="1"/>
</dbReference>
<dbReference type="GO" id="GO:0015031">
    <property type="term" value="P:protein transport"/>
    <property type="evidence" value="ECO:0007669"/>
    <property type="project" value="UniProtKB-KW"/>
</dbReference>
<keyword evidence="7" id="KW-0472">Membrane</keyword>
<protein>
    <submittedName>
        <fullName evidence="10">Metaxin-2 like protein</fullName>
    </submittedName>
</protein>
<dbReference type="InterPro" id="IPR019564">
    <property type="entry name" value="Sam37/metaxin_N"/>
</dbReference>
<evidence type="ECO:0000256" key="2">
    <source>
        <dbReference type="ARBA" id="ARBA00009170"/>
    </source>
</evidence>
<dbReference type="PANTHER" id="PTHR12289">
    <property type="entry name" value="METAXIN RELATED"/>
    <property type="match status" value="1"/>
</dbReference>
<evidence type="ECO:0000256" key="7">
    <source>
        <dbReference type="ARBA" id="ARBA00023136"/>
    </source>
</evidence>
<evidence type="ECO:0000256" key="4">
    <source>
        <dbReference type="ARBA" id="ARBA00022787"/>
    </source>
</evidence>
<dbReference type="InterPro" id="IPR036282">
    <property type="entry name" value="Glutathione-S-Trfase_C_sf"/>
</dbReference>
<dbReference type="InterPro" id="IPR040079">
    <property type="entry name" value="Glutathione_S-Trfase"/>
</dbReference>
<dbReference type="Gene3D" id="1.20.1050.10">
    <property type="match status" value="1"/>
</dbReference>
<feature type="domain" description="Metaxin glutathione S-transferase" evidence="9">
    <location>
        <begin position="194"/>
        <end position="256"/>
    </location>
</feature>
<dbReference type="EMBL" id="JABXBU010002230">
    <property type="protein sequence ID" value="KAF8768099.1"/>
    <property type="molecule type" value="Genomic_DNA"/>
</dbReference>
<dbReference type="AlphaFoldDB" id="A0A8T0E8F0"/>
<reference evidence="10" key="1">
    <citation type="journal article" date="2020" name="bioRxiv">
        <title>Chromosome-level reference genome of the European wasp spider Argiope bruennichi: a resource for studies on range expansion and evolutionary adaptation.</title>
        <authorList>
            <person name="Sheffer M.M."/>
            <person name="Hoppe A."/>
            <person name="Krehenwinkel H."/>
            <person name="Uhl G."/>
            <person name="Kuss A.W."/>
            <person name="Jensen L."/>
            <person name="Jensen C."/>
            <person name="Gillespie R.G."/>
            <person name="Hoff K.J."/>
            <person name="Prost S."/>
        </authorList>
    </citation>
    <scope>NUCLEOTIDE SEQUENCE</scope>
</reference>
<evidence type="ECO:0000259" key="8">
    <source>
        <dbReference type="Pfam" id="PF10568"/>
    </source>
</evidence>
<evidence type="ECO:0000256" key="6">
    <source>
        <dbReference type="ARBA" id="ARBA00023128"/>
    </source>
</evidence>
<gene>
    <name evidence="10" type="ORF">HNY73_020952</name>
</gene>
<evidence type="ECO:0000256" key="3">
    <source>
        <dbReference type="ARBA" id="ARBA00022448"/>
    </source>
</evidence>
<keyword evidence="4" id="KW-1000">Mitochondrion outer membrane</keyword>
<sequence>MPAVLLTESVVADLSAVIFLAGEVWQEDTKLYQPYEVEQILLPDNAACLSVKAFLRMCDLSFQVEMRTNAESMSPSGNVPFIRSGKFVVADVEPIINFVQTKGKSLSNHLDNAEKADMKAYISLVNIVLHNAELFVSWCDKTTLQEVTKPRFSSSLPWPVNHFLVWQTKWQVQKKLKSADWHTKSLEDVYEMVDNCCYALSERLGTQKYFFGDSPTELDAIVFGHLFAILTTPLPDNRLCSILREYQNLVDLCQRIDVDYFQKQADDDIEIENIELIS</sequence>
<keyword evidence="5" id="KW-0653">Protein transport</keyword>
<keyword evidence="11" id="KW-1185">Reference proteome</keyword>
<dbReference type="GO" id="GO:0001401">
    <property type="term" value="C:SAM complex"/>
    <property type="evidence" value="ECO:0007669"/>
    <property type="project" value="InterPro"/>
</dbReference>
<dbReference type="SFLD" id="SFLDG01180">
    <property type="entry name" value="SUF1"/>
    <property type="match status" value="1"/>
</dbReference>
<evidence type="ECO:0000313" key="11">
    <source>
        <dbReference type="Proteomes" id="UP000807504"/>
    </source>
</evidence>
<dbReference type="PANTHER" id="PTHR12289:SF38">
    <property type="entry name" value="METAXIN-2"/>
    <property type="match status" value="1"/>
</dbReference>
<dbReference type="InterPro" id="IPR033468">
    <property type="entry name" value="Metaxin_GST"/>
</dbReference>